<comment type="caution">
    <text evidence="8">The sequence shown here is derived from an EMBL/GenBank/DDBJ whole genome shotgun (WGS) entry which is preliminary data.</text>
</comment>
<dbReference type="InterPro" id="IPR003740">
    <property type="entry name" value="YitT"/>
</dbReference>
<sequence>MKGEHVKNIGLVVLGILCAATGLKSFLLSSHFIDGGVTGISMLLAQIMGVPLALLLLVINLPFLALGYRQIGRGFALKSAAAIGGLSITVALVPFPDITPDLLLTAVFGGLFIGAGIGLAMRGGAVLDGTEIAALLISKHSPLLKVSDVILLLNVFIFGAAAFFLGTQAALYSILTYVAASKALDFLLNGLEQYTGVTIVSEHSEAIRQTITQELGRGVTIYQGKRGYGKRGEQQEARDIVFTVVTRLELPQLRTTVRRIDPHAFLIQQSIDDAEGGMVKKRPLH</sequence>
<accession>A0A243WF72</accession>
<feature type="transmembrane region" description="Helical" evidence="6">
    <location>
        <begin position="102"/>
        <end position="121"/>
    </location>
</feature>
<evidence type="ECO:0000256" key="2">
    <source>
        <dbReference type="ARBA" id="ARBA00022475"/>
    </source>
</evidence>
<reference evidence="8 9" key="1">
    <citation type="submission" date="2017-01" db="EMBL/GenBank/DDBJ databases">
        <title>A new Hymenobacter.</title>
        <authorList>
            <person name="Liang Y."/>
            <person name="Feng F."/>
        </authorList>
    </citation>
    <scope>NUCLEOTIDE SEQUENCE [LARGE SCALE GENOMIC DNA]</scope>
    <source>
        <strain evidence="8">MIMBbqt21</strain>
    </source>
</reference>
<dbReference type="AlphaFoldDB" id="A0A243WF72"/>
<evidence type="ECO:0000256" key="3">
    <source>
        <dbReference type="ARBA" id="ARBA00022692"/>
    </source>
</evidence>
<feature type="domain" description="DUF2179" evidence="7">
    <location>
        <begin position="217"/>
        <end position="276"/>
    </location>
</feature>
<name>A0A243WF72_9BACT</name>
<keyword evidence="9" id="KW-1185">Reference proteome</keyword>
<keyword evidence="5 6" id="KW-0472">Membrane</keyword>
<proteinExistence type="predicted"/>
<dbReference type="Gene3D" id="3.30.70.120">
    <property type="match status" value="1"/>
</dbReference>
<feature type="transmembrane region" description="Helical" evidence="6">
    <location>
        <begin position="149"/>
        <end position="175"/>
    </location>
</feature>
<dbReference type="OrthoDB" id="265478at2"/>
<evidence type="ECO:0000259" key="7">
    <source>
        <dbReference type="Pfam" id="PF10035"/>
    </source>
</evidence>
<dbReference type="InterPro" id="IPR019264">
    <property type="entry name" value="DUF2179"/>
</dbReference>
<evidence type="ECO:0000313" key="9">
    <source>
        <dbReference type="Proteomes" id="UP000194873"/>
    </source>
</evidence>
<gene>
    <name evidence="8" type="ORF">BXP70_10220</name>
</gene>
<protein>
    <recommendedName>
        <fullName evidence="7">DUF2179 domain-containing protein</fullName>
    </recommendedName>
</protein>
<keyword evidence="2" id="KW-1003">Cell membrane</keyword>
<feature type="transmembrane region" description="Helical" evidence="6">
    <location>
        <begin position="12"/>
        <end position="33"/>
    </location>
</feature>
<keyword evidence="4 6" id="KW-1133">Transmembrane helix</keyword>
<dbReference type="EMBL" id="MTSE01000004">
    <property type="protein sequence ID" value="OUJ74109.1"/>
    <property type="molecule type" value="Genomic_DNA"/>
</dbReference>
<feature type="transmembrane region" description="Helical" evidence="6">
    <location>
        <begin position="75"/>
        <end position="96"/>
    </location>
</feature>
<keyword evidence="3 6" id="KW-0812">Transmembrane</keyword>
<dbReference type="GO" id="GO:0005886">
    <property type="term" value="C:plasma membrane"/>
    <property type="evidence" value="ECO:0007669"/>
    <property type="project" value="UniProtKB-SubCell"/>
</dbReference>
<organism evidence="8 9">
    <name type="scientific">Hymenobacter crusticola</name>
    <dbReference type="NCBI Taxonomy" id="1770526"/>
    <lineage>
        <taxon>Bacteria</taxon>
        <taxon>Pseudomonadati</taxon>
        <taxon>Bacteroidota</taxon>
        <taxon>Cytophagia</taxon>
        <taxon>Cytophagales</taxon>
        <taxon>Hymenobacteraceae</taxon>
        <taxon>Hymenobacter</taxon>
    </lineage>
</organism>
<feature type="transmembrane region" description="Helical" evidence="6">
    <location>
        <begin position="39"/>
        <end position="63"/>
    </location>
</feature>
<dbReference type="InterPro" id="IPR015867">
    <property type="entry name" value="N-reg_PII/ATP_PRibTrfase_C"/>
</dbReference>
<dbReference type="CDD" id="cd16380">
    <property type="entry name" value="YitT_C"/>
    <property type="match status" value="1"/>
</dbReference>
<evidence type="ECO:0000256" key="5">
    <source>
        <dbReference type="ARBA" id="ARBA00023136"/>
    </source>
</evidence>
<evidence type="ECO:0000256" key="4">
    <source>
        <dbReference type="ARBA" id="ARBA00022989"/>
    </source>
</evidence>
<comment type="subcellular location">
    <subcellularLocation>
        <location evidence="1">Cell membrane</location>
        <topology evidence="1">Multi-pass membrane protein</topology>
    </subcellularLocation>
</comment>
<evidence type="ECO:0000256" key="6">
    <source>
        <dbReference type="SAM" id="Phobius"/>
    </source>
</evidence>
<dbReference type="Pfam" id="PF02588">
    <property type="entry name" value="YitT_membrane"/>
    <property type="match status" value="1"/>
</dbReference>
<evidence type="ECO:0000256" key="1">
    <source>
        <dbReference type="ARBA" id="ARBA00004651"/>
    </source>
</evidence>
<dbReference type="PANTHER" id="PTHR33545">
    <property type="entry name" value="UPF0750 MEMBRANE PROTEIN YITT-RELATED"/>
    <property type="match status" value="1"/>
</dbReference>
<evidence type="ECO:0000313" key="8">
    <source>
        <dbReference type="EMBL" id="OUJ74109.1"/>
    </source>
</evidence>
<dbReference type="PANTHER" id="PTHR33545:SF3">
    <property type="entry name" value="UPF0750 MEMBRANE PROTEIN YQFU"/>
    <property type="match status" value="1"/>
</dbReference>
<dbReference type="PIRSF" id="PIRSF006483">
    <property type="entry name" value="Membrane_protein_YitT"/>
    <property type="match status" value="1"/>
</dbReference>
<dbReference type="Proteomes" id="UP000194873">
    <property type="component" value="Unassembled WGS sequence"/>
</dbReference>
<dbReference type="InterPro" id="IPR051461">
    <property type="entry name" value="UPF0750_membrane"/>
</dbReference>
<dbReference type="Pfam" id="PF10035">
    <property type="entry name" value="DUF2179"/>
    <property type="match status" value="1"/>
</dbReference>